<gene>
    <name evidence="2" type="ORF">NCTC129_06018</name>
</gene>
<organism evidence="2 3">
    <name type="scientific">Salmonella enterica I</name>
    <dbReference type="NCBI Taxonomy" id="59201"/>
    <lineage>
        <taxon>Bacteria</taxon>
        <taxon>Pseudomonadati</taxon>
        <taxon>Pseudomonadota</taxon>
        <taxon>Gammaproteobacteria</taxon>
        <taxon>Enterobacterales</taxon>
        <taxon>Enterobacteriaceae</taxon>
        <taxon>Salmonella</taxon>
    </lineage>
</organism>
<proteinExistence type="predicted"/>
<dbReference type="EMBL" id="LR134140">
    <property type="protein sequence ID" value="VDZ99689.1"/>
    <property type="molecule type" value="Genomic_DNA"/>
</dbReference>
<protein>
    <submittedName>
        <fullName evidence="2">Uncharacterized protein</fullName>
    </submittedName>
</protein>
<evidence type="ECO:0000313" key="2">
    <source>
        <dbReference type="EMBL" id="VDZ99689.1"/>
    </source>
</evidence>
<feature type="compositionally biased region" description="Polar residues" evidence="1">
    <location>
        <begin position="82"/>
        <end position="92"/>
    </location>
</feature>
<dbReference type="AlphaFoldDB" id="A0A447N8R6"/>
<sequence>MPVYRRAIMNFDLIIRPATRQLHMLVAGCNVGMTWQYAFAVLGLLNADLTEFIQALGKRAGKARRHMLRNNHCRTGKRQRLQHMSDSFSTAR</sequence>
<evidence type="ECO:0000313" key="3">
    <source>
        <dbReference type="Proteomes" id="UP000282086"/>
    </source>
</evidence>
<evidence type="ECO:0000256" key="1">
    <source>
        <dbReference type="SAM" id="MobiDB-lite"/>
    </source>
</evidence>
<reference evidence="2 3" key="1">
    <citation type="submission" date="2018-12" db="EMBL/GenBank/DDBJ databases">
        <authorList>
            <consortium name="Pathogen Informatics"/>
        </authorList>
    </citation>
    <scope>NUCLEOTIDE SEQUENCE [LARGE SCALE GENOMIC DNA]</scope>
    <source>
        <strain evidence="2 3">NCTC129</strain>
    </source>
</reference>
<feature type="region of interest" description="Disordered" evidence="1">
    <location>
        <begin position="73"/>
        <end position="92"/>
    </location>
</feature>
<accession>A0A447N8R6</accession>
<dbReference type="Proteomes" id="UP000282086">
    <property type="component" value="Chromosome"/>
</dbReference>
<name>A0A447N8R6_SALET</name>